<dbReference type="InterPro" id="IPR020845">
    <property type="entry name" value="AMP-binding_CS"/>
</dbReference>
<dbReference type="PANTHER" id="PTHR43639:SF1">
    <property type="entry name" value="SHORT-CHAIN DEHYDROGENASE_REDUCTASE FAMILY PROTEIN"/>
    <property type="match status" value="1"/>
</dbReference>
<dbReference type="EMBL" id="CP046172">
    <property type="protein sequence ID" value="QIS10050.1"/>
    <property type="molecule type" value="Genomic_DNA"/>
</dbReference>
<keyword evidence="6" id="KW-1185">Reference proteome</keyword>
<dbReference type="KEGG" id="nah:F5544_10775"/>
<keyword evidence="4" id="KW-0560">Oxidoreductase</keyword>
<dbReference type="PROSITE" id="PS00455">
    <property type="entry name" value="AMP_BINDING"/>
    <property type="match status" value="1"/>
</dbReference>
<dbReference type="RefSeq" id="WP_167473082.1">
    <property type="nucleotide sequence ID" value="NZ_CP046172.1"/>
</dbReference>
<dbReference type="SUPFAM" id="SSF51735">
    <property type="entry name" value="NAD(P)-binding Rossmann-fold domains"/>
    <property type="match status" value="1"/>
</dbReference>
<evidence type="ECO:0000256" key="3">
    <source>
        <dbReference type="ARBA" id="ARBA00022553"/>
    </source>
</evidence>
<organism evidence="5 6">
    <name type="scientific">Nocardia arthritidis</name>
    <dbReference type="NCBI Taxonomy" id="228602"/>
    <lineage>
        <taxon>Bacteria</taxon>
        <taxon>Bacillati</taxon>
        <taxon>Actinomycetota</taxon>
        <taxon>Actinomycetes</taxon>
        <taxon>Mycobacteriales</taxon>
        <taxon>Nocardiaceae</taxon>
        <taxon>Nocardia</taxon>
    </lineage>
</organism>
<evidence type="ECO:0000313" key="6">
    <source>
        <dbReference type="Proteomes" id="UP000503540"/>
    </source>
</evidence>
<evidence type="ECO:0000256" key="1">
    <source>
        <dbReference type="ARBA" id="ARBA00006484"/>
    </source>
</evidence>
<dbReference type="FunFam" id="3.40.50.720:FF:000173">
    <property type="entry name" value="3-oxoacyl-[acyl-carrier protein] reductase"/>
    <property type="match status" value="1"/>
</dbReference>
<evidence type="ECO:0000313" key="5">
    <source>
        <dbReference type="EMBL" id="QIS10050.1"/>
    </source>
</evidence>
<reference evidence="5 6" key="1">
    <citation type="journal article" date="2019" name="ACS Chem. Biol.">
        <title>Identification and Mobilization of a Cryptic Antibiotic Biosynthesis Gene Locus from a Human-Pathogenic Nocardia Isolate.</title>
        <authorList>
            <person name="Herisse M."/>
            <person name="Ishida K."/>
            <person name="Porter J.L."/>
            <person name="Howden B."/>
            <person name="Hertweck C."/>
            <person name="Stinear T.P."/>
            <person name="Pidot S.J."/>
        </authorList>
    </citation>
    <scope>NUCLEOTIDE SEQUENCE [LARGE SCALE GENOMIC DNA]</scope>
    <source>
        <strain evidence="5 6">AUSMDU00012717</strain>
    </source>
</reference>
<dbReference type="InterPro" id="IPR036291">
    <property type="entry name" value="NAD(P)-bd_dom_sf"/>
</dbReference>
<dbReference type="AlphaFoldDB" id="A0A6G9YAA5"/>
<accession>A0A6G9YAA5</accession>
<dbReference type="PRINTS" id="PR00081">
    <property type="entry name" value="GDHRDH"/>
</dbReference>
<dbReference type="Pfam" id="PF13561">
    <property type="entry name" value="adh_short_C2"/>
    <property type="match status" value="1"/>
</dbReference>
<dbReference type="GO" id="GO:0016491">
    <property type="term" value="F:oxidoreductase activity"/>
    <property type="evidence" value="ECO:0007669"/>
    <property type="project" value="UniProtKB-KW"/>
</dbReference>
<sequence length="254" mass="26321">MRNETLTGKIALITGASRGIGAAIAVELATCGSDIAVNYRSSEAEAASVAREITALGRRALPSRADVTDGDQVKAMVAHAERELGPLDVLVLNTSGSSGVPRGAMMSLEPEELIHHMAVQVRAALLPIYAVVPGMIERGGGAIVFVSDPFARAPREGTIGHALARAPIEAVAKTLAQELGPQGVRVNVVIPGVTRTPSLDWAAKGAFDSMAARIPLRRLGEPEDIARAVAMLASDELSYVTGAFLSVSGGSLIL</sequence>
<dbReference type="Proteomes" id="UP000503540">
    <property type="component" value="Chromosome"/>
</dbReference>
<dbReference type="Gene3D" id="3.40.50.720">
    <property type="entry name" value="NAD(P)-binding Rossmann-like Domain"/>
    <property type="match status" value="1"/>
</dbReference>
<name>A0A6G9YAA5_9NOCA</name>
<evidence type="ECO:0000256" key="4">
    <source>
        <dbReference type="ARBA" id="ARBA00023002"/>
    </source>
</evidence>
<gene>
    <name evidence="5" type="ORF">F5544_10775</name>
</gene>
<evidence type="ECO:0000256" key="2">
    <source>
        <dbReference type="ARBA" id="ARBA00022450"/>
    </source>
</evidence>
<proteinExistence type="inferred from homology"/>
<dbReference type="PANTHER" id="PTHR43639">
    <property type="entry name" value="OXIDOREDUCTASE, SHORT-CHAIN DEHYDROGENASE/REDUCTASE FAMILY (AFU_ORTHOLOGUE AFUA_5G02870)"/>
    <property type="match status" value="1"/>
</dbReference>
<dbReference type="InterPro" id="IPR002347">
    <property type="entry name" value="SDR_fam"/>
</dbReference>
<keyword evidence="2" id="KW-0596">Phosphopantetheine</keyword>
<comment type="similarity">
    <text evidence="1">Belongs to the short-chain dehydrogenases/reductases (SDR) family.</text>
</comment>
<protein>
    <submittedName>
        <fullName evidence="5">SDR family oxidoreductase</fullName>
    </submittedName>
</protein>
<keyword evidence="3" id="KW-0597">Phosphoprotein</keyword>